<feature type="transmembrane region" description="Helical" evidence="7">
    <location>
        <begin position="25"/>
        <end position="47"/>
    </location>
</feature>
<evidence type="ECO:0000256" key="6">
    <source>
        <dbReference type="ARBA" id="ARBA00023136"/>
    </source>
</evidence>
<feature type="transmembrane region" description="Helical" evidence="7">
    <location>
        <begin position="209"/>
        <end position="232"/>
    </location>
</feature>
<dbReference type="SUPFAM" id="SSF161098">
    <property type="entry name" value="MetI-like"/>
    <property type="match status" value="1"/>
</dbReference>
<protein>
    <submittedName>
        <fullName evidence="9">Raffinose/stachyose/melibiose transport system permease protein</fullName>
    </submittedName>
</protein>
<evidence type="ECO:0000256" key="5">
    <source>
        <dbReference type="ARBA" id="ARBA00022989"/>
    </source>
</evidence>
<evidence type="ECO:0000256" key="7">
    <source>
        <dbReference type="RuleBase" id="RU363032"/>
    </source>
</evidence>
<evidence type="ECO:0000313" key="9">
    <source>
        <dbReference type="EMBL" id="MBE1488693.1"/>
    </source>
</evidence>
<comment type="similarity">
    <text evidence="7">Belongs to the binding-protein-dependent transport system permease family.</text>
</comment>
<evidence type="ECO:0000256" key="4">
    <source>
        <dbReference type="ARBA" id="ARBA00022692"/>
    </source>
</evidence>
<feature type="transmembrane region" description="Helical" evidence="7">
    <location>
        <begin position="120"/>
        <end position="142"/>
    </location>
</feature>
<dbReference type="Proteomes" id="UP000649753">
    <property type="component" value="Unassembled WGS sequence"/>
</dbReference>
<sequence>MTRQMVDYASGPAIGYRTRARLSRALAYTAGLMIAALVLVPILYVALGGFRTTGQLAADPAGLPDPWVTSNYTEIATSSAFWGQVGTSTLIAVLTTAIVVALGALAAFPLARFEFRGRETLYLLFTLGLLFPISVAILPIYLMLRDLYLLDTALGVALPQAAFGIPVTIVILRPFMRAIPGELEDAAAIDGCSKFGFFLRILLPLSRPALMTVSILAFVGSWNGFLLPLLVLSDPSSWTLPLGVANYSTQYSEDTARILAFTGLSMLPALAFFLLAERRIVGGLSGAVKG</sequence>
<feature type="transmembrane region" description="Helical" evidence="7">
    <location>
        <begin position="148"/>
        <end position="172"/>
    </location>
</feature>
<dbReference type="EMBL" id="JADBEB010000001">
    <property type="protein sequence ID" value="MBE1488693.1"/>
    <property type="molecule type" value="Genomic_DNA"/>
</dbReference>
<keyword evidence="2 7" id="KW-0813">Transport</keyword>
<keyword evidence="4 7" id="KW-0812">Transmembrane</keyword>
<dbReference type="InterPro" id="IPR035906">
    <property type="entry name" value="MetI-like_sf"/>
</dbReference>
<organism evidence="9 10">
    <name type="scientific">Plantactinospora soyae</name>
    <dbReference type="NCBI Taxonomy" id="1544732"/>
    <lineage>
        <taxon>Bacteria</taxon>
        <taxon>Bacillati</taxon>
        <taxon>Actinomycetota</taxon>
        <taxon>Actinomycetes</taxon>
        <taxon>Micromonosporales</taxon>
        <taxon>Micromonosporaceae</taxon>
        <taxon>Plantactinospora</taxon>
    </lineage>
</organism>
<reference evidence="9" key="1">
    <citation type="submission" date="2020-10" db="EMBL/GenBank/DDBJ databases">
        <title>Sequencing the genomes of 1000 actinobacteria strains.</title>
        <authorList>
            <person name="Klenk H.-P."/>
        </authorList>
    </citation>
    <scope>NUCLEOTIDE SEQUENCE</scope>
    <source>
        <strain evidence="9">DSM 46832</strain>
    </source>
</reference>
<proteinExistence type="inferred from homology"/>
<evidence type="ECO:0000256" key="3">
    <source>
        <dbReference type="ARBA" id="ARBA00022475"/>
    </source>
</evidence>
<keyword evidence="10" id="KW-1185">Reference proteome</keyword>
<comment type="subcellular location">
    <subcellularLocation>
        <location evidence="1 7">Cell membrane</location>
        <topology evidence="1 7">Multi-pass membrane protein</topology>
    </subcellularLocation>
</comment>
<keyword evidence="5 7" id="KW-1133">Transmembrane helix</keyword>
<evidence type="ECO:0000313" key="10">
    <source>
        <dbReference type="Proteomes" id="UP000649753"/>
    </source>
</evidence>
<keyword evidence="6 7" id="KW-0472">Membrane</keyword>
<dbReference type="RefSeq" id="WP_318783325.1">
    <property type="nucleotide sequence ID" value="NZ_JADBEB010000001.1"/>
</dbReference>
<comment type="caution">
    <text evidence="9">The sequence shown here is derived from an EMBL/GenBank/DDBJ whole genome shotgun (WGS) entry which is preliminary data.</text>
</comment>
<dbReference type="CDD" id="cd06261">
    <property type="entry name" value="TM_PBP2"/>
    <property type="match status" value="1"/>
</dbReference>
<dbReference type="Gene3D" id="1.10.3720.10">
    <property type="entry name" value="MetI-like"/>
    <property type="match status" value="1"/>
</dbReference>
<gene>
    <name evidence="9" type="ORF">H4W31_004331</name>
</gene>
<evidence type="ECO:0000256" key="1">
    <source>
        <dbReference type="ARBA" id="ARBA00004651"/>
    </source>
</evidence>
<feature type="domain" description="ABC transmembrane type-1" evidence="8">
    <location>
        <begin position="85"/>
        <end position="276"/>
    </location>
</feature>
<evidence type="ECO:0000256" key="2">
    <source>
        <dbReference type="ARBA" id="ARBA00022448"/>
    </source>
</evidence>
<keyword evidence="3" id="KW-1003">Cell membrane</keyword>
<dbReference type="AlphaFoldDB" id="A0A927MBC1"/>
<dbReference type="Pfam" id="PF00528">
    <property type="entry name" value="BPD_transp_1"/>
    <property type="match status" value="1"/>
</dbReference>
<dbReference type="PANTHER" id="PTHR43744:SF12">
    <property type="entry name" value="ABC TRANSPORTER PERMEASE PROTEIN MG189-RELATED"/>
    <property type="match status" value="1"/>
</dbReference>
<dbReference type="PROSITE" id="PS50928">
    <property type="entry name" value="ABC_TM1"/>
    <property type="match status" value="1"/>
</dbReference>
<dbReference type="GO" id="GO:0005886">
    <property type="term" value="C:plasma membrane"/>
    <property type="evidence" value="ECO:0007669"/>
    <property type="project" value="UniProtKB-SubCell"/>
</dbReference>
<dbReference type="PANTHER" id="PTHR43744">
    <property type="entry name" value="ABC TRANSPORTER PERMEASE PROTEIN MG189-RELATED-RELATED"/>
    <property type="match status" value="1"/>
</dbReference>
<accession>A0A927MBC1</accession>
<feature type="transmembrane region" description="Helical" evidence="7">
    <location>
        <begin position="258"/>
        <end position="276"/>
    </location>
</feature>
<name>A0A927MBC1_9ACTN</name>
<feature type="transmembrane region" description="Helical" evidence="7">
    <location>
        <begin position="89"/>
        <end position="108"/>
    </location>
</feature>
<dbReference type="GO" id="GO:0055085">
    <property type="term" value="P:transmembrane transport"/>
    <property type="evidence" value="ECO:0007669"/>
    <property type="project" value="InterPro"/>
</dbReference>
<evidence type="ECO:0000259" key="8">
    <source>
        <dbReference type="PROSITE" id="PS50928"/>
    </source>
</evidence>
<dbReference type="InterPro" id="IPR000515">
    <property type="entry name" value="MetI-like"/>
</dbReference>